<evidence type="ECO:0000313" key="1">
    <source>
        <dbReference type="EMBL" id="EEF48979.1"/>
    </source>
</evidence>
<gene>
    <name evidence="1" type="ORF">RCOM_1579930</name>
</gene>
<accession>B9RIK7</accession>
<proteinExistence type="predicted"/>
<organism evidence="1 2">
    <name type="scientific">Ricinus communis</name>
    <name type="common">Castor bean</name>
    <dbReference type="NCBI Taxonomy" id="3988"/>
    <lineage>
        <taxon>Eukaryota</taxon>
        <taxon>Viridiplantae</taxon>
        <taxon>Streptophyta</taxon>
        <taxon>Embryophyta</taxon>
        <taxon>Tracheophyta</taxon>
        <taxon>Spermatophyta</taxon>
        <taxon>Magnoliopsida</taxon>
        <taxon>eudicotyledons</taxon>
        <taxon>Gunneridae</taxon>
        <taxon>Pentapetalae</taxon>
        <taxon>rosids</taxon>
        <taxon>fabids</taxon>
        <taxon>Malpighiales</taxon>
        <taxon>Euphorbiaceae</taxon>
        <taxon>Acalyphoideae</taxon>
        <taxon>Acalypheae</taxon>
        <taxon>Ricinus</taxon>
    </lineage>
</organism>
<sequence>MGRLPSSLPPQTGSFPWKAHNLELSSKTNYEQALIGGSVPATSFLMFHRIQLPIPQSSL</sequence>
<reference evidence="2" key="1">
    <citation type="journal article" date="2010" name="Nat. Biotechnol.">
        <title>Draft genome sequence of the oilseed species Ricinus communis.</title>
        <authorList>
            <person name="Chan A.P."/>
            <person name="Crabtree J."/>
            <person name="Zhao Q."/>
            <person name="Lorenzi H."/>
            <person name="Orvis J."/>
            <person name="Puiu D."/>
            <person name="Melake-Berhan A."/>
            <person name="Jones K.M."/>
            <person name="Redman J."/>
            <person name="Chen G."/>
            <person name="Cahoon E.B."/>
            <person name="Gedil M."/>
            <person name="Stanke M."/>
            <person name="Haas B.J."/>
            <person name="Wortman J.R."/>
            <person name="Fraser-Liggett C.M."/>
            <person name="Ravel J."/>
            <person name="Rabinowicz P.D."/>
        </authorList>
    </citation>
    <scope>NUCLEOTIDE SEQUENCE [LARGE SCALE GENOMIC DNA]</scope>
    <source>
        <strain evidence="2">cv. Hale</strain>
    </source>
</reference>
<dbReference type="EMBL" id="EQ973781">
    <property type="protein sequence ID" value="EEF48979.1"/>
    <property type="molecule type" value="Genomic_DNA"/>
</dbReference>
<dbReference type="AlphaFoldDB" id="B9RIK7"/>
<evidence type="ECO:0000313" key="2">
    <source>
        <dbReference type="Proteomes" id="UP000008311"/>
    </source>
</evidence>
<name>B9RIK7_RICCO</name>
<keyword evidence="2" id="KW-1185">Reference proteome</keyword>
<dbReference type="Proteomes" id="UP000008311">
    <property type="component" value="Unassembled WGS sequence"/>
</dbReference>
<protein>
    <submittedName>
        <fullName evidence="1">Uncharacterized protein</fullName>
    </submittedName>
</protein>
<dbReference type="InParanoid" id="B9RIK7"/>